<name>F6I3E8_VITVI</name>
<proteinExistence type="predicted"/>
<dbReference type="PaxDb" id="29760-VIT_09s0070g00720.t01"/>
<dbReference type="HOGENOM" id="CLU_2563103_0_0_1"/>
<dbReference type="AlphaFoldDB" id="F6I3E8"/>
<dbReference type="EMBL" id="FN596740">
    <property type="protein sequence ID" value="CCB61466.1"/>
    <property type="molecule type" value="Genomic_DNA"/>
</dbReference>
<sequence length="82" mass="9299">MEIDWVTMPSSEAVVSKKVRFSHSVRFQQVELTVFLLQRVDKLSLVSEGTVYVPLCLSMESFALRTTGAFYTVMPLGWIPIT</sequence>
<reference evidence="2" key="1">
    <citation type="journal article" date="2007" name="Nature">
        <title>The grapevine genome sequence suggests ancestral hexaploidization in major angiosperm phyla.</title>
        <authorList>
            <consortium name="The French-Italian Public Consortium for Grapevine Genome Characterization."/>
            <person name="Jaillon O."/>
            <person name="Aury J.-M."/>
            <person name="Noel B."/>
            <person name="Policriti A."/>
            <person name="Clepet C."/>
            <person name="Casagrande A."/>
            <person name="Choisne N."/>
            <person name="Aubourg S."/>
            <person name="Vitulo N."/>
            <person name="Jubin C."/>
            <person name="Vezzi A."/>
            <person name="Legeai F."/>
            <person name="Hugueney P."/>
            <person name="Dasilva C."/>
            <person name="Horner D."/>
            <person name="Mica E."/>
            <person name="Jublot D."/>
            <person name="Poulain J."/>
            <person name="Bruyere C."/>
            <person name="Billault A."/>
            <person name="Segurens B."/>
            <person name="Gouyvenoux M."/>
            <person name="Ugarte E."/>
            <person name="Cattonaro F."/>
            <person name="Anthouard V."/>
            <person name="Vico V."/>
            <person name="Del Fabbro C."/>
            <person name="Alaux M."/>
            <person name="Di Gaspero G."/>
            <person name="Dumas V."/>
            <person name="Felice N."/>
            <person name="Paillard S."/>
            <person name="Juman I."/>
            <person name="Moroldo M."/>
            <person name="Scalabrin S."/>
            <person name="Canaguier A."/>
            <person name="Le Clainche I."/>
            <person name="Malacrida G."/>
            <person name="Durand E."/>
            <person name="Pesole G."/>
            <person name="Laucou V."/>
            <person name="Chatelet P."/>
            <person name="Merdinoglu D."/>
            <person name="Delledonne M."/>
            <person name="Pezzotti M."/>
            <person name="Lecharny A."/>
            <person name="Scarpelli C."/>
            <person name="Artiguenave F."/>
            <person name="Pe M.E."/>
            <person name="Valle G."/>
            <person name="Morgante M."/>
            <person name="Caboche M."/>
            <person name="Adam-Blondon A.-F."/>
            <person name="Weissenbach J."/>
            <person name="Quetier F."/>
            <person name="Wincker P."/>
        </authorList>
    </citation>
    <scope>NUCLEOTIDE SEQUENCE [LARGE SCALE GENOMIC DNA]</scope>
    <source>
        <strain evidence="2">cv. Pinot noir / PN40024</strain>
    </source>
</reference>
<accession>F6I3E8</accession>
<gene>
    <name evidence="1" type="ordered locus">VIT_09s0070g00720</name>
</gene>
<organism evidence="1 2">
    <name type="scientific">Vitis vinifera</name>
    <name type="common">Grape</name>
    <dbReference type="NCBI Taxonomy" id="29760"/>
    <lineage>
        <taxon>Eukaryota</taxon>
        <taxon>Viridiplantae</taxon>
        <taxon>Streptophyta</taxon>
        <taxon>Embryophyta</taxon>
        <taxon>Tracheophyta</taxon>
        <taxon>Spermatophyta</taxon>
        <taxon>Magnoliopsida</taxon>
        <taxon>eudicotyledons</taxon>
        <taxon>Gunneridae</taxon>
        <taxon>Pentapetalae</taxon>
        <taxon>rosids</taxon>
        <taxon>Vitales</taxon>
        <taxon>Vitaceae</taxon>
        <taxon>Viteae</taxon>
        <taxon>Vitis</taxon>
    </lineage>
</organism>
<dbReference type="InParanoid" id="F6I3E8"/>
<evidence type="ECO:0000313" key="2">
    <source>
        <dbReference type="Proteomes" id="UP000009183"/>
    </source>
</evidence>
<keyword evidence="2" id="KW-1185">Reference proteome</keyword>
<protein>
    <submittedName>
        <fullName evidence="1">Uncharacterized protein</fullName>
    </submittedName>
</protein>
<dbReference type="Proteomes" id="UP000009183">
    <property type="component" value="Chromosome 9"/>
</dbReference>
<evidence type="ECO:0000313" key="1">
    <source>
        <dbReference type="EMBL" id="CCB61466.1"/>
    </source>
</evidence>